<dbReference type="GO" id="GO:0005634">
    <property type="term" value="C:nucleus"/>
    <property type="evidence" value="ECO:0007669"/>
    <property type="project" value="TreeGrafter"/>
</dbReference>
<evidence type="ECO:0000313" key="2">
    <source>
        <dbReference type="Proteomes" id="UP001488805"/>
    </source>
</evidence>
<accession>A0AAW1F1M1</accession>
<name>A0AAW1F1M1_ZOAVI</name>
<gene>
    <name evidence="1" type="ORF">VZT92_012657</name>
</gene>
<reference evidence="1 2" key="1">
    <citation type="journal article" date="2024" name="Genome Biol. Evol.">
        <title>Chromosome-level genome assembly of the viviparous eelpout Zoarces viviparus.</title>
        <authorList>
            <person name="Fuhrmann N."/>
            <person name="Brasseur M.V."/>
            <person name="Bakowski C.E."/>
            <person name="Podsiadlowski L."/>
            <person name="Prost S."/>
            <person name="Krehenwinkel H."/>
            <person name="Mayer C."/>
        </authorList>
    </citation>
    <scope>NUCLEOTIDE SEQUENCE [LARGE SCALE GENOMIC DNA]</scope>
    <source>
        <strain evidence="1">NO-MEL_2022_Ind0_liver</strain>
    </source>
</reference>
<keyword evidence="2" id="KW-1185">Reference proteome</keyword>
<sequence>MLQLPSHKLIHDVPTRWNSNYDMLERYLEQQAAIYSALTDKTLKKNIRNIVTSSDADVKIAEEVLQVLKPLKTITTLLSTETTPSVSMILPLKTRILQSMAPSEDDCTVTRDVKAAIRGDLNPRYTAPLIYKTTFIDLLH</sequence>
<dbReference type="InterPro" id="IPR012337">
    <property type="entry name" value="RNaseH-like_sf"/>
</dbReference>
<dbReference type="PANTHER" id="PTHR46169:SF29">
    <property type="entry name" value="DNA REPLICATION-RELATED ELEMENT FACTOR, ISOFORM A"/>
    <property type="match status" value="1"/>
</dbReference>
<proteinExistence type="predicted"/>
<dbReference type="InterPro" id="IPR052717">
    <property type="entry name" value="Vacuolar_transposase_reg"/>
</dbReference>
<dbReference type="Proteomes" id="UP001488805">
    <property type="component" value="Unassembled WGS sequence"/>
</dbReference>
<comment type="caution">
    <text evidence="1">The sequence shown here is derived from an EMBL/GenBank/DDBJ whole genome shotgun (WGS) entry which is preliminary data.</text>
</comment>
<evidence type="ECO:0000313" key="1">
    <source>
        <dbReference type="EMBL" id="KAK9528503.1"/>
    </source>
</evidence>
<organism evidence="1 2">
    <name type="scientific">Zoarces viviparus</name>
    <name type="common">Viviparous eelpout</name>
    <name type="synonym">Blennius viviparus</name>
    <dbReference type="NCBI Taxonomy" id="48416"/>
    <lineage>
        <taxon>Eukaryota</taxon>
        <taxon>Metazoa</taxon>
        <taxon>Chordata</taxon>
        <taxon>Craniata</taxon>
        <taxon>Vertebrata</taxon>
        <taxon>Euteleostomi</taxon>
        <taxon>Actinopterygii</taxon>
        <taxon>Neopterygii</taxon>
        <taxon>Teleostei</taxon>
        <taxon>Neoteleostei</taxon>
        <taxon>Acanthomorphata</taxon>
        <taxon>Eupercaria</taxon>
        <taxon>Perciformes</taxon>
        <taxon>Cottioidei</taxon>
        <taxon>Zoarcales</taxon>
        <taxon>Zoarcidae</taxon>
        <taxon>Zoarcinae</taxon>
        <taxon>Zoarces</taxon>
    </lineage>
</organism>
<dbReference type="GO" id="GO:0006357">
    <property type="term" value="P:regulation of transcription by RNA polymerase II"/>
    <property type="evidence" value="ECO:0007669"/>
    <property type="project" value="TreeGrafter"/>
</dbReference>
<dbReference type="SUPFAM" id="SSF53098">
    <property type="entry name" value="Ribonuclease H-like"/>
    <property type="match status" value="1"/>
</dbReference>
<dbReference type="PANTHER" id="PTHR46169">
    <property type="entry name" value="DNA REPLICATION-RELATED ELEMENT FACTOR, ISOFORM A"/>
    <property type="match status" value="1"/>
</dbReference>
<protein>
    <submittedName>
        <fullName evidence="1">Uncharacterized protein</fullName>
    </submittedName>
</protein>
<dbReference type="EMBL" id="JBCEZU010000111">
    <property type="protein sequence ID" value="KAK9528503.1"/>
    <property type="molecule type" value="Genomic_DNA"/>
</dbReference>
<dbReference type="AlphaFoldDB" id="A0AAW1F1M1"/>